<sequence>MQIRQHMYTSANMHNSNLYFLSKNNGKGTITSDECIDQQHDRTFQ</sequence>
<accession>A0A0A8ZCK3</accession>
<reference evidence="1" key="2">
    <citation type="journal article" date="2015" name="Data Brief">
        <title>Shoot transcriptome of the giant reed, Arundo donax.</title>
        <authorList>
            <person name="Barrero R.A."/>
            <person name="Guerrero F.D."/>
            <person name="Moolhuijzen P."/>
            <person name="Goolsby J.A."/>
            <person name="Tidwell J."/>
            <person name="Bellgard S.E."/>
            <person name="Bellgard M.I."/>
        </authorList>
    </citation>
    <scope>NUCLEOTIDE SEQUENCE</scope>
    <source>
        <tissue evidence="1">Shoot tissue taken approximately 20 cm above the soil surface</tissue>
    </source>
</reference>
<protein>
    <submittedName>
        <fullName evidence="1">Uncharacterized protein</fullName>
    </submittedName>
</protein>
<evidence type="ECO:0000313" key="1">
    <source>
        <dbReference type="EMBL" id="JAD34480.1"/>
    </source>
</evidence>
<organism evidence="1">
    <name type="scientific">Arundo donax</name>
    <name type="common">Giant reed</name>
    <name type="synonym">Donax arundinaceus</name>
    <dbReference type="NCBI Taxonomy" id="35708"/>
    <lineage>
        <taxon>Eukaryota</taxon>
        <taxon>Viridiplantae</taxon>
        <taxon>Streptophyta</taxon>
        <taxon>Embryophyta</taxon>
        <taxon>Tracheophyta</taxon>
        <taxon>Spermatophyta</taxon>
        <taxon>Magnoliopsida</taxon>
        <taxon>Liliopsida</taxon>
        <taxon>Poales</taxon>
        <taxon>Poaceae</taxon>
        <taxon>PACMAD clade</taxon>
        <taxon>Arundinoideae</taxon>
        <taxon>Arundineae</taxon>
        <taxon>Arundo</taxon>
    </lineage>
</organism>
<reference evidence="1" key="1">
    <citation type="submission" date="2014-09" db="EMBL/GenBank/DDBJ databases">
        <authorList>
            <person name="Magalhaes I.L.F."/>
            <person name="Oliveira U."/>
            <person name="Santos F.R."/>
            <person name="Vidigal T.H.D.A."/>
            <person name="Brescovit A.D."/>
            <person name="Santos A.J."/>
        </authorList>
    </citation>
    <scope>NUCLEOTIDE SEQUENCE</scope>
    <source>
        <tissue evidence="1">Shoot tissue taken approximately 20 cm above the soil surface</tissue>
    </source>
</reference>
<dbReference type="AlphaFoldDB" id="A0A0A8ZCK3"/>
<dbReference type="EMBL" id="GBRH01263415">
    <property type="protein sequence ID" value="JAD34480.1"/>
    <property type="molecule type" value="Transcribed_RNA"/>
</dbReference>
<proteinExistence type="predicted"/>
<name>A0A0A8ZCK3_ARUDO</name>